<dbReference type="GO" id="GO:0005737">
    <property type="term" value="C:cytoplasm"/>
    <property type="evidence" value="ECO:0007669"/>
    <property type="project" value="TreeGrafter"/>
</dbReference>
<comment type="similarity">
    <text evidence="2 11">Belongs to the helicase family. RecQ subfamily.</text>
</comment>
<evidence type="ECO:0000256" key="12">
    <source>
        <dbReference type="SAM" id="MobiDB-lite"/>
    </source>
</evidence>
<dbReference type="SUPFAM" id="SSF47819">
    <property type="entry name" value="HRDC-like"/>
    <property type="match status" value="1"/>
</dbReference>
<evidence type="ECO:0000313" key="16">
    <source>
        <dbReference type="Proteomes" id="UP000025227"/>
    </source>
</evidence>
<dbReference type="GO" id="GO:0000724">
    <property type="term" value="P:double-strand break repair via homologous recombination"/>
    <property type="evidence" value="ECO:0007669"/>
    <property type="project" value="TreeGrafter"/>
</dbReference>
<sequence>GCREMSEGDYDSFDDEIVIKNPSVIDVLNSSGSCDDSLPPTPPPAEGVQALPGRSRPPHDDDEFSDPPPTPPPATTRKRKPPQDSDEYDEDEQNLPPTPPPIQYEISKPTSIVNRSQSSRDSTFLSASPSQKALQTLKHYFGHSSFRPKQWDIVRNALEGKDQLVLMSTGYGKSVCYQLPGLMSSFLTLVVSPLISLMNDQVMSLTLNGVSASVLCGTTSLNQRDDIMDNIESGSLKFLYLTPEYVENATSLLHRIKSKVRLIAIDEAHCVSQWGHDFRASYRHLAKIRNILRDCPVMALTATATKVVRKDIIDSLELINPIVVCTGFDRRNLYLSVSQMTSMKEDLTKLLIAEDNVLGRHFGGATIIYCQTRAMVETVHEYLRGRGVKCAMYHAGLSDRARNDAHHGFIQDKYTTIVATVAFGMGIDKSDVRKVIHCGSPKDIESYYQEIGRAGRDGDPAHCYVFWTQKDIVMNRARINNSMKEPYLSHAYEMIRAMEEFLNSMRCRRYLLLSHFDSSTPAPLNPQTDCCDNCDWQMNNQQSSSSKCIDVGKEARWLFHAIHEVYGGNSGLGKPVDFVRGLDKEKSRGRGSNQKIFGIGKGRSDKWWKALGAQLRIHGWLVEIKKGDMVYGACVKLSDKAKKWYLANNETLMIEASPILVAASVAKNKVTIAAGESGKSTVEVEDEPKRRILGAIRLRKYLSAAAYPSLQVQPDSTLPNLPLVEELRRELDNVRMELAKEYDCGPFQIASNKVLDQLANIRPNSVAALESISDLPVERRQRFGQRFTDCIKEFAAANQLETNVSSSSTIPSELQETMSRLTPTVQQSYRAHLLSAASISEISMMRCISESTTWGNLCSAVELGLPLHLDKLGIDNNLISIVYDAAREKLGGDVYRLKQLMEALPPDFMDYNRLKLIRAILLWEYEANTTEPSSSASTGDDSNSSKSNGASQKPTVPSWMLNAVPAPPQPKKKKIFL</sequence>
<keyword evidence="16" id="KW-1185">Reference proteome</keyword>
<dbReference type="SMART" id="SM00341">
    <property type="entry name" value="HRDC"/>
    <property type="match status" value="1"/>
</dbReference>
<dbReference type="Gene3D" id="3.40.50.300">
    <property type="entry name" value="P-loop containing nucleotide triphosphate hydrolases"/>
    <property type="match status" value="2"/>
</dbReference>
<dbReference type="GO" id="GO:0043138">
    <property type="term" value="F:3'-5' DNA helicase activity"/>
    <property type="evidence" value="ECO:0007669"/>
    <property type="project" value="UniProtKB-EC"/>
</dbReference>
<dbReference type="GO" id="GO:0000723">
    <property type="term" value="P:telomere maintenance"/>
    <property type="evidence" value="ECO:0007669"/>
    <property type="project" value="TreeGrafter"/>
</dbReference>
<evidence type="ECO:0000259" key="14">
    <source>
        <dbReference type="PROSITE" id="PS51192"/>
    </source>
</evidence>
<dbReference type="Gene3D" id="1.10.150.80">
    <property type="entry name" value="HRDC domain"/>
    <property type="match status" value="1"/>
</dbReference>
<dbReference type="InterPro" id="IPR044876">
    <property type="entry name" value="HRDC_dom_sf"/>
</dbReference>
<evidence type="ECO:0000256" key="9">
    <source>
        <dbReference type="ARBA" id="ARBA00034617"/>
    </source>
</evidence>
<dbReference type="Pfam" id="PF00271">
    <property type="entry name" value="Helicase_C"/>
    <property type="match status" value="1"/>
</dbReference>
<dbReference type="GO" id="GO:0016787">
    <property type="term" value="F:hydrolase activity"/>
    <property type="evidence" value="ECO:0007669"/>
    <property type="project" value="UniProtKB-KW"/>
</dbReference>
<dbReference type="InterPro" id="IPR018982">
    <property type="entry name" value="RQC_domain"/>
</dbReference>
<reference evidence="17" key="1">
    <citation type="submission" date="2020-12" db="UniProtKB">
        <authorList>
            <consortium name="WormBaseParasite"/>
        </authorList>
    </citation>
    <scope>IDENTIFICATION</scope>
    <source>
        <strain evidence="17">MHco3</strain>
    </source>
</reference>
<dbReference type="PANTHER" id="PTHR13710">
    <property type="entry name" value="DNA HELICASE RECQ FAMILY MEMBER"/>
    <property type="match status" value="1"/>
</dbReference>
<name>A0A7I4YES2_HAECO</name>
<dbReference type="InterPro" id="IPR014001">
    <property type="entry name" value="Helicase_ATP-bd"/>
</dbReference>
<dbReference type="GO" id="GO:0003677">
    <property type="term" value="F:DNA binding"/>
    <property type="evidence" value="ECO:0007669"/>
    <property type="project" value="UniProtKB-KW"/>
</dbReference>
<evidence type="ECO:0000259" key="15">
    <source>
        <dbReference type="PROSITE" id="PS51194"/>
    </source>
</evidence>
<evidence type="ECO:0000313" key="17">
    <source>
        <dbReference type="WBParaSite" id="HCON_00091030-00001"/>
    </source>
</evidence>
<dbReference type="Proteomes" id="UP000025227">
    <property type="component" value="Unplaced"/>
</dbReference>
<dbReference type="PANTHER" id="PTHR13710:SF120">
    <property type="entry name" value="BIFUNCTIONAL 3'-5' EXONUCLEASE_ATP-DEPENDENT HELICASE WRN"/>
    <property type="match status" value="1"/>
</dbReference>
<dbReference type="InterPro" id="IPR010997">
    <property type="entry name" value="HRDC-like_sf"/>
</dbReference>
<comment type="subcellular location">
    <subcellularLocation>
        <location evidence="11">Nucleus</location>
    </subcellularLocation>
</comment>
<dbReference type="EC" id="5.6.2.4" evidence="11"/>
<dbReference type="PROSITE" id="PS51194">
    <property type="entry name" value="HELICASE_CTER"/>
    <property type="match status" value="1"/>
</dbReference>
<dbReference type="GO" id="GO:0006260">
    <property type="term" value="P:DNA replication"/>
    <property type="evidence" value="ECO:0007669"/>
    <property type="project" value="InterPro"/>
</dbReference>
<accession>A0A7I4YES2</accession>
<evidence type="ECO:0000256" key="11">
    <source>
        <dbReference type="RuleBase" id="RU364117"/>
    </source>
</evidence>
<evidence type="ECO:0000256" key="4">
    <source>
        <dbReference type="ARBA" id="ARBA00022801"/>
    </source>
</evidence>
<protein>
    <recommendedName>
        <fullName evidence="11">ATP-dependent DNA helicase</fullName>
        <ecNumber evidence="11">5.6.2.4</ecNumber>
    </recommendedName>
</protein>
<dbReference type="WBParaSite" id="HCON_00091030-00001">
    <property type="protein sequence ID" value="HCON_00091030-00001"/>
    <property type="gene ID" value="HCON_00091030"/>
</dbReference>
<dbReference type="Pfam" id="PF00570">
    <property type="entry name" value="HRDC"/>
    <property type="match status" value="1"/>
</dbReference>
<comment type="catalytic activity">
    <reaction evidence="10 11">
        <text>ATP + H2O = ADP + phosphate + H(+)</text>
        <dbReference type="Rhea" id="RHEA:13065"/>
        <dbReference type="ChEBI" id="CHEBI:15377"/>
        <dbReference type="ChEBI" id="CHEBI:15378"/>
        <dbReference type="ChEBI" id="CHEBI:30616"/>
        <dbReference type="ChEBI" id="CHEBI:43474"/>
        <dbReference type="ChEBI" id="CHEBI:456216"/>
    </reaction>
</comment>
<evidence type="ECO:0000256" key="3">
    <source>
        <dbReference type="ARBA" id="ARBA00022741"/>
    </source>
</evidence>
<dbReference type="OMA" id="VGLTHEI"/>
<comment type="catalytic activity">
    <reaction evidence="9 11">
        <text>Couples ATP hydrolysis with the unwinding of duplex DNA by translocating in the 3'-5' direction.</text>
        <dbReference type="EC" id="5.6.2.4"/>
    </reaction>
</comment>
<evidence type="ECO:0000256" key="10">
    <source>
        <dbReference type="ARBA" id="ARBA00049360"/>
    </source>
</evidence>
<dbReference type="SUPFAM" id="SSF52540">
    <property type="entry name" value="P-loop containing nucleoside triphosphate hydrolases"/>
    <property type="match status" value="1"/>
</dbReference>
<feature type="compositionally biased region" description="Acidic residues" evidence="12">
    <location>
        <begin position="84"/>
        <end position="93"/>
    </location>
</feature>
<dbReference type="InterPro" id="IPR032284">
    <property type="entry name" value="RecQ_Zn-bd"/>
</dbReference>
<dbReference type="OrthoDB" id="10013439at2759"/>
<dbReference type="PROSITE" id="PS50967">
    <property type="entry name" value="HRDC"/>
    <property type="match status" value="1"/>
</dbReference>
<keyword evidence="4 11" id="KW-0378">Hydrolase</keyword>
<dbReference type="InterPro" id="IPR027417">
    <property type="entry name" value="P-loop_NTPase"/>
</dbReference>
<feature type="region of interest" description="Disordered" evidence="12">
    <location>
        <begin position="28"/>
        <end position="106"/>
    </location>
</feature>
<dbReference type="AlphaFoldDB" id="A0A7I4YES2"/>
<feature type="domain" description="HRDC" evidence="13">
    <location>
        <begin position="721"/>
        <end position="801"/>
    </location>
</feature>
<evidence type="ECO:0000256" key="7">
    <source>
        <dbReference type="ARBA" id="ARBA00023125"/>
    </source>
</evidence>
<dbReference type="PROSITE" id="PS51192">
    <property type="entry name" value="HELICASE_ATP_BIND_1"/>
    <property type="match status" value="1"/>
</dbReference>
<dbReference type="NCBIfam" id="TIGR00614">
    <property type="entry name" value="recQ_fam"/>
    <property type="match status" value="1"/>
</dbReference>
<proteinExistence type="inferred from homology"/>
<keyword evidence="5 11" id="KW-0347">Helicase</keyword>
<feature type="compositionally biased region" description="Low complexity" evidence="12">
    <location>
        <begin position="933"/>
        <end position="951"/>
    </location>
</feature>
<dbReference type="Pfam" id="PF16124">
    <property type="entry name" value="RecQ_Zn_bind"/>
    <property type="match status" value="1"/>
</dbReference>
<dbReference type="InterPro" id="IPR002121">
    <property type="entry name" value="HRDC_dom"/>
</dbReference>
<feature type="region of interest" description="Disordered" evidence="12">
    <location>
        <begin position="930"/>
        <end position="977"/>
    </location>
</feature>
<dbReference type="InterPro" id="IPR011545">
    <property type="entry name" value="DEAD/DEAH_box_helicase_dom"/>
</dbReference>
<dbReference type="InterPro" id="IPR001650">
    <property type="entry name" value="Helicase_C-like"/>
</dbReference>
<keyword evidence="8" id="KW-0413">Isomerase</keyword>
<dbReference type="SMART" id="SM00956">
    <property type="entry name" value="RQC"/>
    <property type="match status" value="1"/>
</dbReference>
<feature type="domain" description="Helicase ATP-binding" evidence="14">
    <location>
        <begin position="154"/>
        <end position="322"/>
    </location>
</feature>
<dbReference type="GO" id="GO:0005654">
    <property type="term" value="C:nucleoplasm"/>
    <property type="evidence" value="ECO:0007669"/>
    <property type="project" value="TreeGrafter"/>
</dbReference>
<evidence type="ECO:0000259" key="13">
    <source>
        <dbReference type="PROSITE" id="PS50967"/>
    </source>
</evidence>
<dbReference type="Gene3D" id="1.10.10.10">
    <property type="entry name" value="Winged helix-like DNA-binding domain superfamily/Winged helix DNA-binding domain"/>
    <property type="match status" value="1"/>
</dbReference>
<dbReference type="FunFam" id="3.40.50.300:FF:001389">
    <property type="entry name" value="ATP-dependent DNA helicase RecQ"/>
    <property type="match status" value="1"/>
</dbReference>
<dbReference type="SMART" id="SM00490">
    <property type="entry name" value="HELICc"/>
    <property type="match status" value="1"/>
</dbReference>
<dbReference type="InterPro" id="IPR036388">
    <property type="entry name" value="WH-like_DNA-bd_sf"/>
</dbReference>
<feature type="domain" description="Helicase C-terminal" evidence="15">
    <location>
        <begin position="346"/>
        <end position="502"/>
    </location>
</feature>
<evidence type="ECO:0000256" key="2">
    <source>
        <dbReference type="ARBA" id="ARBA00005446"/>
    </source>
</evidence>
<dbReference type="CDD" id="cd18794">
    <property type="entry name" value="SF2_C_RecQ"/>
    <property type="match status" value="1"/>
</dbReference>
<dbReference type="SUPFAM" id="SSF46785">
    <property type="entry name" value="Winged helix' DNA-binding domain"/>
    <property type="match status" value="1"/>
</dbReference>
<evidence type="ECO:0000256" key="6">
    <source>
        <dbReference type="ARBA" id="ARBA00022840"/>
    </source>
</evidence>
<dbReference type="GO" id="GO:0009378">
    <property type="term" value="F:four-way junction helicase activity"/>
    <property type="evidence" value="ECO:0007669"/>
    <property type="project" value="TreeGrafter"/>
</dbReference>
<organism evidence="16 17">
    <name type="scientific">Haemonchus contortus</name>
    <name type="common">Barber pole worm</name>
    <dbReference type="NCBI Taxonomy" id="6289"/>
    <lineage>
        <taxon>Eukaryota</taxon>
        <taxon>Metazoa</taxon>
        <taxon>Ecdysozoa</taxon>
        <taxon>Nematoda</taxon>
        <taxon>Chromadorea</taxon>
        <taxon>Rhabditida</taxon>
        <taxon>Rhabditina</taxon>
        <taxon>Rhabditomorpha</taxon>
        <taxon>Strongyloidea</taxon>
        <taxon>Trichostrongylidae</taxon>
        <taxon>Haemonchus</taxon>
    </lineage>
</organism>
<dbReference type="InterPro" id="IPR004589">
    <property type="entry name" value="DNA_helicase_ATP-dep_RecQ"/>
</dbReference>
<evidence type="ECO:0000256" key="8">
    <source>
        <dbReference type="ARBA" id="ARBA00023235"/>
    </source>
</evidence>
<keyword evidence="3 11" id="KW-0547">Nucleotide-binding</keyword>
<keyword evidence="11" id="KW-0539">Nucleus</keyword>
<keyword evidence="6 11" id="KW-0067">ATP-binding</keyword>
<evidence type="ECO:0000256" key="5">
    <source>
        <dbReference type="ARBA" id="ARBA00022806"/>
    </source>
</evidence>
<dbReference type="SMART" id="SM00487">
    <property type="entry name" value="DEXDc"/>
    <property type="match status" value="1"/>
</dbReference>
<dbReference type="GO" id="GO:0005694">
    <property type="term" value="C:chromosome"/>
    <property type="evidence" value="ECO:0007669"/>
    <property type="project" value="TreeGrafter"/>
</dbReference>
<keyword evidence="7" id="KW-0238">DNA-binding</keyword>
<dbReference type="Pfam" id="PF09382">
    <property type="entry name" value="RQC"/>
    <property type="match status" value="1"/>
</dbReference>
<dbReference type="Pfam" id="PF00270">
    <property type="entry name" value="DEAD"/>
    <property type="match status" value="1"/>
</dbReference>
<comment type="cofactor">
    <cofactor evidence="1">
        <name>Zn(2+)</name>
        <dbReference type="ChEBI" id="CHEBI:29105"/>
    </cofactor>
</comment>
<dbReference type="GO" id="GO:0005524">
    <property type="term" value="F:ATP binding"/>
    <property type="evidence" value="ECO:0007669"/>
    <property type="project" value="UniProtKB-KW"/>
</dbReference>
<evidence type="ECO:0000256" key="1">
    <source>
        <dbReference type="ARBA" id="ARBA00001947"/>
    </source>
</evidence>
<dbReference type="InterPro" id="IPR036390">
    <property type="entry name" value="WH_DNA-bd_sf"/>
</dbReference>